<dbReference type="SUPFAM" id="SSF53271">
    <property type="entry name" value="PRTase-like"/>
    <property type="match status" value="1"/>
</dbReference>
<name>J9FUX1_9ZZZZ</name>
<accession>J9FUX1</accession>
<evidence type="ECO:0000313" key="1">
    <source>
        <dbReference type="EMBL" id="EJW98781.1"/>
    </source>
</evidence>
<gene>
    <name evidence="1" type="ORF">EVA_13112</name>
</gene>
<reference evidence="1" key="1">
    <citation type="journal article" date="2012" name="PLoS ONE">
        <title>Gene sets for utilization of primary and secondary nutrition supplies in the distal gut of endangered iberian lynx.</title>
        <authorList>
            <person name="Alcaide M."/>
            <person name="Messina E."/>
            <person name="Richter M."/>
            <person name="Bargiela R."/>
            <person name="Peplies J."/>
            <person name="Huws S.A."/>
            <person name="Newbold C.J."/>
            <person name="Golyshin P.N."/>
            <person name="Simon M.A."/>
            <person name="Lopez G."/>
            <person name="Yakimov M.M."/>
            <person name="Ferrer M."/>
        </authorList>
    </citation>
    <scope>NUCLEOTIDE SEQUENCE</scope>
</reference>
<protein>
    <submittedName>
        <fullName evidence="1">Ribose phosphate pyrophosphokinase</fullName>
    </submittedName>
</protein>
<proteinExistence type="predicted"/>
<dbReference type="GO" id="GO:0016301">
    <property type="term" value="F:kinase activity"/>
    <property type="evidence" value="ECO:0007669"/>
    <property type="project" value="UniProtKB-KW"/>
</dbReference>
<comment type="caution">
    <text evidence="1">The sequence shown here is derived from an EMBL/GenBank/DDBJ whole genome shotgun (WGS) entry which is preliminary data.</text>
</comment>
<sequence>MQRYGRPHQTSNPLHKIFLKQVERIFCPEFALLAAAGPLRKQKHPFGQAAKQQHKREKIREHMARTDDNLKKQLAKPQTWFCKYFPKRIRNVGEKEIADRQMVYDFKDGRSYEAVAQMTAASLKEQYGASCKDLVFVPVPASTTEKNELRYKAFCERVCELTGAVNGFSHVRVIGGRLAIHENRKLEKEIRKVNIIEFDENWFKGKNIVTFDDVITRGITWATYSDQLEQLGAHVISGIFLAKTHYKVKN</sequence>
<dbReference type="Gene3D" id="3.40.50.2020">
    <property type="match status" value="1"/>
</dbReference>
<dbReference type="InterPro" id="IPR029057">
    <property type="entry name" value="PRTase-like"/>
</dbReference>
<dbReference type="AlphaFoldDB" id="J9FUX1"/>
<keyword evidence="1" id="KW-0808">Transferase</keyword>
<dbReference type="EMBL" id="AMCI01004103">
    <property type="protein sequence ID" value="EJW98781.1"/>
    <property type="molecule type" value="Genomic_DNA"/>
</dbReference>
<organism evidence="1">
    <name type="scientific">gut metagenome</name>
    <dbReference type="NCBI Taxonomy" id="749906"/>
    <lineage>
        <taxon>unclassified sequences</taxon>
        <taxon>metagenomes</taxon>
        <taxon>organismal metagenomes</taxon>
    </lineage>
</organism>
<keyword evidence="1" id="KW-0418">Kinase</keyword>